<gene>
    <name evidence="1" type="ORF">ALQ74_01984</name>
</gene>
<dbReference type="EMBL" id="RBOM01000065">
    <property type="protein sequence ID" value="RMM67054.1"/>
    <property type="molecule type" value="Genomic_DNA"/>
</dbReference>
<protein>
    <submittedName>
        <fullName evidence="1">Phage integrase</fullName>
    </submittedName>
</protein>
<accession>A0A3M3G1C2</accession>
<reference evidence="1 2" key="1">
    <citation type="submission" date="2018-08" db="EMBL/GenBank/DDBJ databases">
        <title>Recombination of ecologically and evolutionarily significant loci maintains genetic cohesion in the Pseudomonas syringae species complex.</title>
        <authorList>
            <person name="Dillon M."/>
            <person name="Thakur S."/>
            <person name="Almeida R.N.D."/>
            <person name="Weir B.S."/>
            <person name="Guttman D.S."/>
        </authorList>
    </citation>
    <scope>NUCLEOTIDE SEQUENCE [LARGE SCALE GENOMIC DNA]</scope>
    <source>
        <strain evidence="1 2">ICMP 4332</strain>
    </source>
</reference>
<name>A0A3M3G1C2_PSESG</name>
<evidence type="ECO:0000313" key="1">
    <source>
        <dbReference type="EMBL" id="RMM67054.1"/>
    </source>
</evidence>
<organism evidence="1 2">
    <name type="scientific">Pseudomonas savastanoi pv. glycinea</name>
    <name type="common">Pseudomonas syringae pv. glycinea</name>
    <dbReference type="NCBI Taxonomy" id="318"/>
    <lineage>
        <taxon>Bacteria</taxon>
        <taxon>Pseudomonadati</taxon>
        <taxon>Pseudomonadota</taxon>
        <taxon>Gammaproteobacteria</taxon>
        <taxon>Pseudomonadales</taxon>
        <taxon>Pseudomonadaceae</taxon>
        <taxon>Pseudomonas</taxon>
    </lineage>
</organism>
<dbReference type="RefSeq" id="WP_041924610.1">
    <property type="nucleotide sequence ID" value="NZ_RBOM01000065.1"/>
</dbReference>
<dbReference type="AlphaFoldDB" id="A0A3M3G1C2"/>
<proteinExistence type="predicted"/>
<sequence>MAVLVDQEGRPLFLPNVYATLRYRDVGFALTTIEKVLRALGMAYLWAATRTIDLEVVLRSDSFLVVVN</sequence>
<dbReference type="Proteomes" id="UP000279057">
    <property type="component" value="Unassembled WGS sequence"/>
</dbReference>
<evidence type="ECO:0000313" key="2">
    <source>
        <dbReference type="Proteomes" id="UP000279057"/>
    </source>
</evidence>
<comment type="caution">
    <text evidence="1">The sequence shown here is derived from an EMBL/GenBank/DDBJ whole genome shotgun (WGS) entry which is preliminary data.</text>
</comment>